<organism evidence="1 2">
    <name type="scientific">Melastoma candidum</name>
    <dbReference type="NCBI Taxonomy" id="119954"/>
    <lineage>
        <taxon>Eukaryota</taxon>
        <taxon>Viridiplantae</taxon>
        <taxon>Streptophyta</taxon>
        <taxon>Embryophyta</taxon>
        <taxon>Tracheophyta</taxon>
        <taxon>Spermatophyta</taxon>
        <taxon>Magnoliopsida</taxon>
        <taxon>eudicotyledons</taxon>
        <taxon>Gunneridae</taxon>
        <taxon>Pentapetalae</taxon>
        <taxon>rosids</taxon>
        <taxon>malvids</taxon>
        <taxon>Myrtales</taxon>
        <taxon>Melastomataceae</taxon>
        <taxon>Melastomatoideae</taxon>
        <taxon>Melastomateae</taxon>
        <taxon>Melastoma</taxon>
    </lineage>
</organism>
<evidence type="ECO:0000313" key="2">
    <source>
        <dbReference type="Proteomes" id="UP001057402"/>
    </source>
</evidence>
<dbReference type="Proteomes" id="UP001057402">
    <property type="component" value="Chromosome 12"/>
</dbReference>
<comment type="caution">
    <text evidence="1">The sequence shown here is derived from an EMBL/GenBank/DDBJ whole genome shotgun (WGS) entry which is preliminary data.</text>
</comment>
<dbReference type="EMBL" id="CM042891">
    <property type="protein sequence ID" value="KAI4304245.1"/>
    <property type="molecule type" value="Genomic_DNA"/>
</dbReference>
<reference evidence="2" key="1">
    <citation type="journal article" date="2023" name="Front. Plant Sci.">
        <title>Chromosomal-level genome assembly of Melastoma candidum provides insights into trichome evolution.</title>
        <authorList>
            <person name="Zhong Y."/>
            <person name="Wu W."/>
            <person name="Sun C."/>
            <person name="Zou P."/>
            <person name="Liu Y."/>
            <person name="Dai S."/>
            <person name="Zhou R."/>
        </authorList>
    </citation>
    <scope>NUCLEOTIDE SEQUENCE [LARGE SCALE GENOMIC DNA]</scope>
</reference>
<name>A0ACB9L3X8_9MYRT</name>
<accession>A0ACB9L3X8</accession>
<proteinExistence type="predicted"/>
<gene>
    <name evidence="1" type="ORF">MLD38_039786</name>
</gene>
<sequence length="316" mass="34638">MTFNIIKDNEWKTRPKITGSILLHVFFCSMTGAFGNQVFYFVGLSNSPPMVAAAMSNLLPALTFVFAIIFRQETARIRIRSGQAKVLGTMACVGGAMMLSFYHGKAINLGNSLIHWRFVETTKAQGSAKKTSFILGPSMLFASTSSWALWFIIQVKLSIKFPAPYTTTMLMSLMASVECATLGAILEHRPSVWSFSSPIRLMAALYSGIVGSAVAFCVMSWCVERKGPLYTSIFSPLLLILTTVMSWAILHEKIYIGTVVGSVFIIGGLYSVLWGKDKETKDLMSSSEDAIGYHTKVKGDLEVQLHEAQPAGSRSP</sequence>
<keyword evidence="2" id="KW-1185">Reference proteome</keyword>
<evidence type="ECO:0000313" key="1">
    <source>
        <dbReference type="EMBL" id="KAI4304245.1"/>
    </source>
</evidence>
<protein>
    <submittedName>
        <fullName evidence="1">Uncharacterized protein</fullName>
    </submittedName>
</protein>